<accession>A0AAW1W6A4</accession>
<organism evidence="2 3">
    <name type="scientific">Rubus argutus</name>
    <name type="common">Southern blackberry</name>
    <dbReference type="NCBI Taxonomy" id="59490"/>
    <lineage>
        <taxon>Eukaryota</taxon>
        <taxon>Viridiplantae</taxon>
        <taxon>Streptophyta</taxon>
        <taxon>Embryophyta</taxon>
        <taxon>Tracheophyta</taxon>
        <taxon>Spermatophyta</taxon>
        <taxon>Magnoliopsida</taxon>
        <taxon>eudicotyledons</taxon>
        <taxon>Gunneridae</taxon>
        <taxon>Pentapetalae</taxon>
        <taxon>rosids</taxon>
        <taxon>fabids</taxon>
        <taxon>Rosales</taxon>
        <taxon>Rosaceae</taxon>
        <taxon>Rosoideae</taxon>
        <taxon>Rosoideae incertae sedis</taxon>
        <taxon>Rubus</taxon>
    </lineage>
</organism>
<comment type="caution">
    <text evidence="2">The sequence shown here is derived from an EMBL/GenBank/DDBJ whole genome shotgun (WGS) entry which is preliminary data.</text>
</comment>
<sequence>MSFRKMLKVSLLMLLAMALAATTAHARFDLFGKLRTSQNQPNPNSAEGVLQLLVKGKGKSNVDVESGAIPYTECIKTCDTCFCTQMWPPEINMCICGDNSKSKKPAAAVQQVESSGSKVKSETIPYSECIANCTGICACTLIYPPELSTCICPDLLESTTAKAAEKLHKKLDLVSKPAAISEEGWLPYPECIEKCDECVVCTRIYPIELAYCYCGKNTTSNSKKPTIQNLEKLHKKLDLVSKPVAILKEGWLPYPECIEKCDECVVCTRIYPIELAYCYCGKNTTSNIKKLAIQNSEVVEESHKKLDLVSKTVAISAEGFLPYPECIEQCDECVVCTLIYPIEKALCYCGKKTTSNFQKWPIKNLGDDIKVILWTKASSKAAGRALPI</sequence>
<reference evidence="2 3" key="1">
    <citation type="journal article" date="2023" name="G3 (Bethesda)">
        <title>A chromosome-length genome assembly and annotation of blackberry (Rubus argutus, cv. 'Hillquist').</title>
        <authorList>
            <person name="Bruna T."/>
            <person name="Aryal R."/>
            <person name="Dudchenko O."/>
            <person name="Sargent D.J."/>
            <person name="Mead D."/>
            <person name="Buti M."/>
            <person name="Cavallini A."/>
            <person name="Hytonen T."/>
            <person name="Andres J."/>
            <person name="Pham M."/>
            <person name="Weisz D."/>
            <person name="Mascagni F."/>
            <person name="Usai G."/>
            <person name="Natali L."/>
            <person name="Bassil N."/>
            <person name="Fernandez G.E."/>
            <person name="Lomsadze A."/>
            <person name="Armour M."/>
            <person name="Olukolu B."/>
            <person name="Poorten T."/>
            <person name="Britton C."/>
            <person name="Davik J."/>
            <person name="Ashrafi H."/>
            <person name="Aiden E.L."/>
            <person name="Borodovsky M."/>
            <person name="Worthington M."/>
        </authorList>
    </citation>
    <scope>NUCLEOTIDE SEQUENCE [LARGE SCALE GENOMIC DNA]</scope>
    <source>
        <strain evidence="2">PI 553951</strain>
    </source>
</reference>
<dbReference type="EMBL" id="JBEDUW010000006">
    <property type="protein sequence ID" value="KAK9920108.1"/>
    <property type="molecule type" value="Genomic_DNA"/>
</dbReference>
<dbReference type="AlphaFoldDB" id="A0AAW1W6A4"/>
<keyword evidence="1" id="KW-0732">Signal</keyword>
<protein>
    <submittedName>
        <fullName evidence="2">Uncharacterized protein</fullName>
    </submittedName>
</protein>
<evidence type="ECO:0000313" key="2">
    <source>
        <dbReference type="EMBL" id="KAK9920108.1"/>
    </source>
</evidence>
<evidence type="ECO:0000313" key="3">
    <source>
        <dbReference type="Proteomes" id="UP001457282"/>
    </source>
</evidence>
<name>A0AAW1W6A4_RUBAR</name>
<keyword evidence="3" id="KW-1185">Reference proteome</keyword>
<feature type="chain" id="PRO_5043688195" evidence="1">
    <location>
        <begin position="27"/>
        <end position="388"/>
    </location>
</feature>
<gene>
    <name evidence="2" type="ORF">M0R45_028669</name>
</gene>
<dbReference type="Proteomes" id="UP001457282">
    <property type="component" value="Unassembled WGS sequence"/>
</dbReference>
<proteinExistence type="predicted"/>
<feature type="signal peptide" evidence="1">
    <location>
        <begin position="1"/>
        <end position="26"/>
    </location>
</feature>
<evidence type="ECO:0000256" key="1">
    <source>
        <dbReference type="SAM" id="SignalP"/>
    </source>
</evidence>